<dbReference type="GO" id="GO:0055052">
    <property type="term" value="C:ATP-binding cassette (ABC) transporter complex, substrate-binding subunit-containing"/>
    <property type="evidence" value="ECO:0007669"/>
    <property type="project" value="TreeGrafter"/>
</dbReference>
<dbReference type="GeneID" id="77261546"/>
<dbReference type="InterPro" id="IPR006061">
    <property type="entry name" value="SBP_1_CS"/>
</dbReference>
<dbReference type="RefSeq" id="WP_041107665.1">
    <property type="nucleotide sequence ID" value="NZ_CP007511.1"/>
</dbReference>
<dbReference type="GO" id="GO:1901982">
    <property type="term" value="F:maltose binding"/>
    <property type="evidence" value="ECO:0007669"/>
    <property type="project" value="TreeGrafter"/>
</dbReference>
<evidence type="ECO:0000256" key="5">
    <source>
        <dbReference type="ARBA" id="ARBA00030303"/>
    </source>
</evidence>
<dbReference type="GO" id="GO:0015144">
    <property type="term" value="F:carbohydrate transmembrane transporter activity"/>
    <property type="evidence" value="ECO:0007669"/>
    <property type="project" value="InterPro"/>
</dbReference>
<accession>A0A8D3Y3G5</accession>
<dbReference type="SUPFAM" id="SSF53850">
    <property type="entry name" value="Periplasmic binding protein-like II"/>
    <property type="match status" value="1"/>
</dbReference>
<evidence type="ECO:0000256" key="1">
    <source>
        <dbReference type="ARBA" id="ARBA00008520"/>
    </source>
</evidence>
<comment type="similarity">
    <text evidence="1 6">Belongs to the bacterial solute-binding protein 1 family.</text>
</comment>
<dbReference type="Proteomes" id="UP000031271">
    <property type="component" value="Chromosome"/>
</dbReference>
<dbReference type="PANTHER" id="PTHR30061:SF50">
    <property type="entry name" value="MALTOSE_MALTODEXTRIN-BINDING PERIPLASMIC PROTEIN"/>
    <property type="match status" value="1"/>
</dbReference>
<feature type="signal peptide" evidence="6">
    <location>
        <begin position="1"/>
        <end position="20"/>
    </location>
</feature>
<keyword evidence="6" id="KW-0574">Periplasm</keyword>
<keyword evidence="2 6" id="KW-0813">Transport</keyword>
<dbReference type="AlphaFoldDB" id="A0A8D3Y3G5"/>
<reference evidence="9" key="1">
    <citation type="submission" date="2014-03" db="EMBL/GenBank/DDBJ databases">
        <title>Complete genome of Pseudomonas balearica DSM 6083T, a sewage water isolate from an enrichment with 2-methylnaphthalene.</title>
        <authorList>
            <person name="Salva-Serra F."/>
            <person name="Jaen-Luchoro D."/>
            <person name="Busquets A."/>
            <person name="Pena A."/>
            <person name="Gomila M."/>
            <person name="Bosch R."/>
            <person name="Nogales B."/>
            <person name="Garcia-Valdes E."/>
            <person name="Lalucat J."/>
            <person name="Bennasar A."/>
        </authorList>
    </citation>
    <scope>NUCLEOTIDE SEQUENCE [LARGE SCALE GENOMIC DNA]</scope>
    <source>
        <strain evidence="9">DSM 6083</strain>
    </source>
</reference>
<comment type="subcellular location">
    <subcellularLocation>
        <location evidence="6">Periplasm</location>
    </subcellularLocation>
</comment>
<keyword evidence="3 6" id="KW-0762">Sugar transport</keyword>
<keyword evidence="10" id="KW-1185">Reference proteome</keyword>
<dbReference type="InterPro" id="IPR006059">
    <property type="entry name" value="SBP"/>
</dbReference>
<evidence type="ECO:0000256" key="4">
    <source>
        <dbReference type="ARBA" id="ARBA00022729"/>
    </source>
</evidence>
<sequence length="412" mass="44948">MRTLTKALSLLTFLSAPASALERDTLTVWITPDKGYQAVGEIGRDFTRATGMAVQVATPEDLAALYDRQATTSQGPDIVIFAHDRFGSWINDGLLAPVNPSPAALARAPAFAWEALTVGTQRYGYPLATEAVGLIYNRDLVAEPPRSLAELATLDRRLRAEGKRAIEWDYRNLYFSWPIIAGSGGYSLRKTEGRYDLTDIGIDTPGAIEGMESIKRLLDDGLLDPAATYQSMMEGFKAGRTAMIINGPWAWNEVRQAGIRFAVGNIPTADPARPGRPFVGVLAAAINSNSPNKAAAGRFIEDYLTSAEGLARINAQKPLGAVANLALMETLRHDPLIAHTYAAAEAGEIMPDIPEMKRFWALFTPRLEPMLSGRKPIAPTLAYIAARLAKGAQMQSWRRRHYPLSLQATEQP</sequence>
<gene>
    <name evidence="7" type="primary">malE</name>
    <name evidence="7" type="ORF">CL52_16815</name>
    <name evidence="8" type="ORF">SAMN05660875_10824</name>
</gene>
<protein>
    <recommendedName>
        <fullName evidence="5 6">Maltodextrin-binding protein</fullName>
    </recommendedName>
</protein>
<evidence type="ECO:0000313" key="10">
    <source>
        <dbReference type="Proteomes" id="UP000182276"/>
    </source>
</evidence>
<evidence type="ECO:0000256" key="2">
    <source>
        <dbReference type="ARBA" id="ARBA00022448"/>
    </source>
</evidence>
<dbReference type="NCBIfam" id="NF007011">
    <property type="entry name" value="PRK09474.1"/>
    <property type="match status" value="1"/>
</dbReference>
<reference evidence="8 10" key="2">
    <citation type="submission" date="2016-10" db="EMBL/GenBank/DDBJ databases">
        <authorList>
            <person name="Varghese N."/>
            <person name="Submissions S."/>
        </authorList>
    </citation>
    <scope>NUCLEOTIDE SEQUENCE [LARGE SCALE GENOMIC DNA]</scope>
    <source>
        <strain evidence="8 10">DSM 6083</strain>
    </source>
</reference>
<dbReference type="KEGG" id="pbm:CL52_16815"/>
<dbReference type="EMBL" id="FNHO01000008">
    <property type="protein sequence ID" value="SDM72492.1"/>
    <property type="molecule type" value="Genomic_DNA"/>
</dbReference>
<name>A0A8D3Y3G5_9GAMM</name>
<evidence type="ECO:0000256" key="3">
    <source>
        <dbReference type="ARBA" id="ARBA00022597"/>
    </source>
</evidence>
<reference evidence="7 9" key="3">
    <citation type="journal article" name="Genome Announc.">
        <title>Complete Genome Sequence of Pseudomonas balearica DSM 6083T.</title>
        <authorList>
            <person name="Bennasar-Figueras A."/>
            <person name="Salva-Serra F."/>
            <person name="Jaen-Luchoro D."/>
            <person name="Segui C."/>
            <person name="Aliaga F."/>
            <person name="Busquets A."/>
            <person name="Gomila M."/>
            <person name="Moore E.R."/>
            <person name="Lalucat J."/>
        </authorList>
    </citation>
    <scope>NUCLEOTIDE SEQUENCE [LARGE SCALE GENOMIC DNA]</scope>
    <source>
        <strain evidence="9">DSM 6083</strain>
        <strain evidence="7">DSM6083</strain>
    </source>
</reference>
<dbReference type="Proteomes" id="UP000182276">
    <property type="component" value="Unassembled WGS sequence"/>
</dbReference>
<evidence type="ECO:0000256" key="6">
    <source>
        <dbReference type="RuleBase" id="RU365005"/>
    </source>
</evidence>
<evidence type="ECO:0000313" key="8">
    <source>
        <dbReference type="EMBL" id="SDM72492.1"/>
    </source>
</evidence>
<evidence type="ECO:0000313" key="7">
    <source>
        <dbReference type="EMBL" id="AJE16614.1"/>
    </source>
</evidence>
<dbReference type="GO" id="GO:0042597">
    <property type="term" value="C:periplasmic space"/>
    <property type="evidence" value="ECO:0007669"/>
    <property type="project" value="UniProtKB-SubCell"/>
</dbReference>
<dbReference type="Pfam" id="PF01547">
    <property type="entry name" value="SBP_bac_1"/>
    <property type="match status" value="1"/>
</dbReference>
<dbReference type="EMBL" id="CP007511">
    <property type="protein sequence ID" value="AJE16614.1"/>
    <property type="molecule type" value="Genomic_DNA"/>
</dbReference>
<dbReference type="PANTHER" id="PTHR30061">
    <property type="entry name" value="MALTOSE-BINDING PERIPLASMIC PROTEIN"/>
    <property type="match status" value="1"/>
</dbReference>
<dbReference type="Gene3D" id="3.40.190.10">
    <property type="entry name" value="Periplasmic binding protein-like II"/>
    <property type="match status" value="2"/>
</dbReference>
<keyword evidence="4 6" id="KW-0732">Signal</keyword>
<organism evidence="7 9">
    <name type="scientific">Stutzerimonas balearica DSM 6083</name>
    <dbReference type="NCBI Taxonomy" id="1123016"/>
    <lineage>
        <taxon>Bacteria</taxon>
        <taxon>Pseudomonadati</taxon>
        <taxon>Pseudomonadota</taxon>
        <taxon>Gammaproteobacteria</taxon>
        <taxon>Pseudomonadales</taxon>
        <taxon>Pseudomonadaceae</taxon>
        <taxon>Stutzerimonas</taxon>
    </lineage>
</organism>
<dbReference type="GO" id="GO:0042956">
    <property type="term" value="P:maltodextrin transmembrane transport"/>
    <property type="evidence" value="ECO:0007669"/>
    <property type="project" value="TreeGrafter"/>
</dbReference>
<dbReference type="GO" id="GO:0015768">
    <property type="term" value="P:maltose transport"/>
    <property type="evidence" value="ECO:0007669"/>
    <property type="project" value="TreeGrafter"/>
</dbReference>
<dbReference type="PROSITE" id="PS01037">
    <property type="entry name" value="SBP_BACTERIAL_1"/>
    <property type="match status" value="1"/>
</dbReference>
<evidence type="ECO:0000313" key="9">
    <source>
        <dbReference type="Proteomes" id="UP000031271"/>
    </source>
</evidence>
<dbReference type="PRINTS" id="PR00181">
    <property type="entry name" value="MALTOSEBP"/>
</dbReference>
<comment type="function">
    <text evidence="6">Part of the ABC transporter complex MalEFGK involved in maltose/maltodextrin import. Binds maltose and higher maltodextrins.</text>
</comment>
<proteinExistence type="inferred from homology"/>
<dbReference type="InterPro" id="IPR006060">
    <property type="entry name" value="Maltose/Cyclodextrin-bd"/>
</dbReference>
<feature type="chain" id="PRO_5034301423" description="Maltodextrin-binding protein" evidence="6">
    <location>
        <begin position="21"/>
        <end position="412"/>
    </location>
</feature>